<accession>A0AAV7T694</accession>
<protein>
    <submittedName>
        <fullName evidence="1">Uncharacterized protein</fullName>
    </submittedName>
</protein>
<evidence type="ECO:0000313" key="2">
    <source>
        <dbReference type="Proteomes" id="UP001066276"/>
    </source>
</evidence>
<organism evidence="1 2">
    <name type="scientific">Pleurodeles waltl</name>
    <name type="common">Iberian ribbed newt</name>
    <dbReference type="NCBI Taxonomy" id="8319"/>
    <lineage>
        <taxon>Eukaryota</taxon>
        <taxon>Metazoa</taxon>
        <taxon>Chordata</taxon>
        <taxon>Craniata</taxon>
        <taxon>Vertebrata</taxon>
        <taxon>Euteleostomi</taxon>
        <taxon>Amphibia</taxon>
        <taxon>Batrachia</taxon>
        <taxon>Caudata</taxon>
        <taxon>Salamandroidea</taxon>
        <taxon>Salamandridae</taxon>
        <taxon>Pleurodelinae</taxon>
        <taxon>Pleurodeles</taxon>
    </lineage>
</organism>
<keyword evidence="2" id="KW-1185">Reference proteome</keyword>
<gene>
    <name evidence="1" type="ORF">NDU88_003373</name>
</gene>
<dbReference type="Proteomes" id="UP001066276">
    <property type="component" value="Chromosome 4_1"/>
</dbReference>
<dbReference type="AlphaFoldDB" id="A0AAV7T694"/>
<comment type="caution">
    <text evidence="1">The sequence shown here is derived from an EMBL/GenBank/DDBJ whole genome shotgun (WGS) entry which is preliminary data.</text>
</comment>
<proteinExistence type="predicted"/>
<sequence length="77" mass="8082">MHQGCVASYSASPVEGRLFVATSSPSSSLQIYVGVAGNPFRTAVLARPLCPFFPLRPDVTLGILSSAEDAGIYSHRG</sequence>
<evidence type="ECO:0000313" key="1">
    <source>
        <dbReference type="EMBL" id="KAJ1171512.1"/>
    </source>
</evidence>
<reference evidence="1" key="1">
    <citation type="journal article" date="2022" name="bioRxiv">
        <title>Sequencing and chromosome-scale assembly of the giantPleurodeles waltlgenome.</title>
        <authorList>
            <person name="Brown T."/>
            <person name="Elewa A."/>
            <person name="Iarovenko S."/>
            <person name="Subramanian E."/>
            <person name="Araus A.J."/>
            <person name="Petzold A."/>
            <person name="Susuki M."/>
            <person name="Suzuki K.-i.T."/>
            <person name="Hayashi T."/>
            <person name="Toyoda A."/>
            <person name="Oliveira C."/>
            <person name="Osipova E."/>
            <person name="Leigh N.D."/>
            <person name="Simon A."/>
            <person name="Yun M.H."/>
        </authorList>
    </citation>
    <scope>NUCLEOTIDE SEQUENCE</scope>
    <source>
        <strain evidence="1">20211129_DDA</strain>
        <tissue evidence="1">Liver</tissue>
    </source>
</reference>
<dbReference type="EMBL" id="JANPWB010000007">
    <property type="protein sequence ID" value="KAJ1171512.1"/>
    <property type="molecule type" value="Genomic_DNA"/>
</dbReference>
<name>A0AAV7T694_PLEWA</name>